<proteinExistence type="predicted"/>
<feature type="region of interest" description="Disordered" evidence="1">
    <location>
        <begin position="36"/>
        <end position="60"/>
    </location>
</feature>
<keyword evidence="4" id="KW-1185">Reference proteome</keyword>
<feature type="compositionally biased region" description="Low complexity" evidence="1">
    <location>
        <begin position="153"/>
        <end position="168"/>
    </location>
</feature>
<feature type="transmembrane region" description="Helical" evidence="2">
    <location>
        <begin position="70"/>
        <end position="92"/>
    </location>
</feature>
<evidence type="ECO:0000313" key="3">
    <source>
        <dbReference type="EMBL" id="KAK7450200.1"/>
    </source>
</evidence>
<organism evidence="3 4">
    <name type="scientific">Marasmiellus scandens</name>
    <dbReference type="NCBI Taxonomy" id="2682957"/>
    <lineage>
        <taxon>Eukaryota</taxon>
        <taxon>Fungi</taxon>
        <taxon>Dikarya</taxon>
        <taxon>Basidiomycota</taxon>
        <taxon>Agaricomycotina</taxon>
        <taxon>Agaricomycetes</taxon>
        <taxon>Agaricomycetidae</taxon>
        <taxon>Agaricales</taxon>
        <taxon>Marasmiineae</taxon>
        <taxon>Omphalotaceae</taxon>
        <taxon>Marasmiellus</taxon>
    </lineage>
</organism>
<feature type="region of interest" description="Disordered" evidence="1">
    <location>
        <begin position="153"/>
        <end position="176"/>
    </location>
</feature>
<feature type="region of interest" description="Disordered" evidence="1">
    <location>
        <begin position="192"/>
        <end position="241"/>
    </location>
</feature>
<keyword evidence="2" id="KW-0472">Membrane</keyword>
<dbReference type="EMBL" id="JBANRG010000034">
    <property type="protein sequence ID" value="KAK7450200.1"/>
    <property type="molecule type" value="Genomic_DNA"/>
</dbReference>
<keyword evidence="2" id="KW-0812">Transmembrane</keyword>
<feature type="compositionally biased region" description="Low complexity" evidence="1">
    <location>
        <begin position="204"/>
        <end position="215"/>
    </location>
</feature>
<feature type="region of interest" description="Disordered" evidence="1">
    <location>
        <begin position="1"/>
        <end position="22"/>
    </location>
</feature>
<reference evidence="3 4" key="1">
    <citation type="submission" date="2024-01" db="EMBL/GenBank/DDBJ databases">
        <title>A draft genome for the cacao thread blight pathogen Marasmiellus scandens.</title>
        <authorList>
            <person name="Baruah I.K."/>
            <person name="Leung J."/>
            <person name="Bukari Y."/>
            <person name="Amoako-Attah I."/>
            <person name="Meinhardt L.W."/>
            <person name="Bailey B.A."/>
            <person name="Cohen S.P."/>
        </authorList>
    </citation>
    <scope>NUCLEOTIDE SEQUENCE [LARGE SCALE GENOMIC DNA]</scope>
    <source>
        <strain evidence="3 4">GH-19</strain>
    </source>
</reference>
<evidence type="ECO:0000256" key="1">
    <source>
        <dbReference type="SAM" id="MobiDB-lite"/>
    </source>
</evidence>
<gene>
    <name evidence="3" type="ORF">VKT23_013083</name>
</gene>
<evidence type="ECO:0000313" key="4">
    <source>
        <dbReference type="Proteomes" id="UP001498398"/>
    </source>
</evidence>
<protein>
    <submittedName>
        <fullName evidence="3">Uncharacterized protein</fullName>
    </submittedName>
</protein>
<feature type="compositionally biased region" description="Low complexity" evidence="1">
    <location>
        <begin position="1"/>
        <end position="19"/>
    </location>
</feature>
<accession>A0ABR1J4Y0</accession>
<sequence length="241" mass="25402">MQRLASSSSTATVISSSGSNVTPSASIMLPINSILPDRTDRHEPSSALSSPDAGPDDATNYKSSNSKVGIIAGSVVGGSILLLLLAIASCVLRRRSKRALSRPIVAVYQDTMVHSNPNPPPASPELKDSQFNILTSADIAFIPALGKNDSMSLSPTPCSSLSSRSIPSTENGQQTTSLTQYPFLDLPNSVSKAEEATVPASPLTNTTSSMYTSYTENEHELALPPVANHPTRVPAELQKRV</sequence>
<comment type="caution">
    <text evidence="3">The sequence shown here is derived from an EMBL/GenBank/DDBJ whole genome shotgun (WGS) entry which is preliminary data.</text>
</comment>
<keyword evidence="2" id="KW-1133">Transmembrane helix</keyword>
<name>A0ABR1J4Y0_9AGAR</name>
<dbReference type="Proteomes" id="UP001498398">
    <property type="component" value="Unassembled WGS sequence"/>
</dbReference>
<evidence type="ECO:0000256" key="2">
    <source>
        <dbReference type="SAM" id="Phobius"/>
    </source>
</evidence>